<proteinExistence type="predicted"/>
<dbReference type="SUPFAM" id="SSF47413">
    <property type="entry name" value="lambda repressor-like DNA-binding domains"/>
    <property type="match status" value="1"/>
</dbReference>
<name>A0A291HU86_9GAMM</name>
<dbReference type="AlphaFoldDB" id="A0A291HU86"/>
<dbReference type="CDD" id="cd00093">
    <property type="entry name" value="HTH_XRE"/>
    <property type="match status" value="1"/>
</dbReference>
<evidence type="ECO:0000256" key="1">
    <source>
        <dbReference type="SAM" id="MobiDB-lite"/>
    </source>
</evidence>
<dbReference type="InterPro" id="IPR010982">
    <property type="entry name" value="Lambda_DNA-bd_dom_sf"/>
</dbReference>
<keyword evidence="4" id="KW-1185">Reference proteome</keyword>
<dbReference type="RefSeq" id="WP_096780254.1">
    <property type="nucleotide sequence ID" value="NZ_CP012621.1"/>
</dbReference>
<dbReference type="Pfam" id="PF01381">
    <property type="entry name" value="HTH_3"/>
    <property type="match status" value="1"/>
</dbReference>
<dbReference type="GO" id="GO:0003677">
    <property type="term" value="F:DNA binding"/>
    <property type="evidence" value="ECO:0007669"/>
    <property type="project" value="InterPro"/>
</dbReference>
<dbReference type="Proteomes" id="UP000217763">
    <property type="component" value="Chromosome"/>
</dbReference>
<feature type="compositionally biased region" description="Polar residues" evidence="1">
    <location>
        <begin position="78"/>
        <end position="88"/>
    </location>
</feature>
<evidence type="ECO:0000313" key="4">
    <source>
        <dbReference type="Proteomes" id="UP000217763"/>
    </source>
</evidence>
<dbReference type="KEGG" id="zdf:AN401_19275"/>
<dbReference type="EMBL" id="CP012621">
    <property type="protein sequence ID" value="ATG75725.1"/>
    <property type="molecule type" value="Genomic_DNA"/>
</dbReference>
<sequence>MKVSVTNAYQLSAYMKDVRLTQKLSQGKVADKVGIRQDTVSNFELNPNTTKLDTFFKILSALNLELEVKPRGTKSTDPDGSQGWTEEW</sequence>
<evidence type="ECO:0000313" key="3">
    <source>
        <dbReference type="EMBL" id="ATG75725.1"/>
    </source>
</evidence>
<accession>A0A291HU86</accession>
<dbReference type="SMART" id="SM00530">
    <property type="entry name" value="HTH_XRE"/>
    <property type="match status" value="1"/>
</dbReference>
<gene>
    <name evidence="3" type="ORF">AN401_19275</name>
</gene>
<reference evidence="4" key="1">
    <citation type="submission" date="2015-09" db="EMBL/GenBank/DDBJ databases">
        <authorList>
            <person name="Shao Z."/>
            <person name="Wang L."/>
        </authorList>
    </citation>
    <scope>NUCLEOTIDE SEQUENCE [LARGE SCALE GENOMIC DNA]</scope>
    <source>
        <strain evidence="4">F13-1</strain>
    </source>
</reference>
<dbReference type="InterPro" id="IPR001387">
    <property type="entry name" value="Cro/C1-type_HTH"/>
</dbReference>
<dbReference type="PROSITE" id="PS50943">
    <property type="entry name" value="HTH_CROC1"/>
    <property type="match status" value="1"/>
</dbReference>
<organism evidence="3 4">
    <name type="scientific">Zobellella denitrificans</name>
    <dbReference type="NCBI Taxonomy" id="347534"/>
    <lineage>
        <taxon>Bacteria</taxon>
        <taxon>Pseudomonadati</taxon>
        <taxon>Pseudomonadota</taxon>
        <taxon>Gammaproteobacteria</taxon>
        <taxon>Aeromonadales</taxon>
        <taxon>Aeromonadaceae</taxon>
        <taxon>Zobellella</taxon>
    </lineage>
</organism>
<protein>
    <submittedName>
        <fullName evidence="3">XRE family transcriptional regulator</fullName>
    </submittedName>
</protein>
<dbReference type="Gene3D" id="1.10.260.40">
    <property type="entry name" value="lambda repressor-like DNA-binding domains"/>
    <property type="match status" value="1"/>
</dbReference>
<evidence type="ECO:0000259" key="2">
    <source>
        <dbReference type="PROSITE" id="PS50943"/>
    </source>
</evidence>
<feature type="region of interest" description="Disordered" evidence="1">
    <location>
        <begin position="69"/>
        <end position="88"/>
    </location>
</feature>
<feature type="domain" description="HTH cro/C1-type" evidence="2">
    <location>
        <begin position="15"/>
        <end position="69"/>
    </location>
</feature>